<evidence type="ECO:0000256" key="7">
    <source>
        <dbReference type="ARBA" id="ARBA00023157"/>
    </source>
</evidence>
<evidence type="ECO:0000259" key="11">
    <source>
        <dbReference type="Pfam" id="PF20259"/>
    </source>
</evidence>
<feature type="site" description="Interaction with tRNA" evidence="9">
    <location>
        <position position="349"/>
    </location>
</feature>
<name>A0A7K0K144_9ACTO</name>
<feature type="domain" description="tRNA-specific 2-thiouridylase MnmA-like C-terminal" evidence="10">
    <location>
        <begin position="280"/>
        <end position="360"/>
    </location>
</feature>
<dbReference type="InterPro" id="IPR046884">
    <property type="entry name" value="MnmA-like_central"/>
</dbReference>
<dbReference type="NCBIfam" id="TIGR00420">
    <property type="entry name" value="trmU"/>
    <property type="match status" value="1"/>
</dbReference>
<dbReference type="PANTHER" id="PTHR11933:SF5">
    <property type="entry name" value="MITOCHONDRIAL TRNA-SPECIFIC 2-THIOURIDYLASE 1"/>
    <property type="match status" value="1"/>
</dbReference>
<evidence type="ECO:0000256" key="6">
    <source>
        <dbReference type="ARBA" id="ARBA00022884"/>
    </source>
</evidence>
<protein>
    <recommendedName>
        <fullName evidence="9">tRNA-specific 2-thiouridylase MnmA</fullName>
        <ecNumber evidence="9">2.8.1.13</ecNumber>
    </recommendedName>
</protein>
<dbReference type="InterPro" id="IPR014729">
    <property type="entry name" value="Rossmann-like_a/b/a_fold"/>
</dbReference>
<dbReference type="Pfam" id="PF03054">
    <property type="entry name" value="tRNA_Me_trans"/>
    <property type="match status" value="1"/>
</dbReference>
<dbReference type="InterPro" id="IPR023382">
    <property type="entry name" value="MnmA-like_central_sf"/>
</dbReference>
<evidence type="ECO:0000256" key="2">
    <source>
        <dbReference type="ARBA" id="ARBA00022679"/>
    </source>
</evidence>
<proteinExistence type="inferred from homology"/>
<reference evidence="12 13" key="1">
    <citation type="submission" date="2019-08" db="EMBL/GenBank/DDBJ databases">
        <title>In-depth cultivation of the pig gut microbiome towards novel bacterial diversity and tailored functional studies.</title>
        <authorList>
            <person name="Wylensek D."/>
            <person name="Hitch T.C.A."/>
            <person name="Clavel T."/>
        </authorList>
    </citation>
    <scope>NUCLEOTIDE SEQUENCE [LARGE SCALE GENOMIC DNA]</scope>
    <source>
        <strain evidence="12 13">RF-GAM-744-WT-7</strain>
    </source>
</reference>
<dbReference type="EMBL" id="VUMY01000004">
    <property type="protein sequence ID" value="MST49211.1"/>
    <property type="molecule type" value="Genomic_DNA"/>
</dbReference>
<evidence type="ECO:0000313" key="12">
    <source>
        <dbReference type="EMBL" id="MST49211.1"/>
    </source>
</evidence>
<feature type="binding site" evidence="9">
    <location>
        <begin position="8"/>
        <end position="15"/>
    </location>
    <ligand>
        <name>ATP</name>
        <dbReference type="ChEBI" id="CHEBI:30616"/>
    </ligand>
</feature>
<dbReference type="Pfam" id="PF20258">
    <property type="entry name" value="tRNA_Me_trans_C"/>
    <property type="match status" value="1"/>
</dbReference>
<sequence>MKKRVLVGLSGGVDSAVAAARLIDAGYDVEAFFMWLEADAPETAAALEDSRQVAAVLGIAPEKHHVWDLSAEFERGVIAPFVGAYGKGLTPNPCVRCNRVFKFGSVVERALREGFDFVATGHYARIERDSPRGFRLRRGASFEKDQSYVLAGARAEMLAHALFPLWDVTSKDDTRAEATRRGLPVAAKRDSFDICFIHDGDTRGFLRGRLGEEPGPILDESGAVVGEHLGAFLYTVGQRRGLHLPRPHADGEPRYVTGIDVESNTVRVGPLADLSVDTIQCGKANWLVAPEFGRSLLTDSTRDSRELTVQFRAHGRPLPASFEVDSEDCLTVRFDPEVSSEIRGVAAGQSLVVYRGDWVIAQAEIRAAS</sequence>
<dbReference type="GO" id="GO:0005524">
    <property type="term" value="F:ATP binding"/>
    <property type="evidence" value="ECO:0007669"/>
    <property type="project" value="UniProtKB-KW"/>
</dbReference>
<dbReference type="PANTHER" id="PTHR11933">
    <property type="entry name" value="TRNA 5-METHYLAMINOMETHYL-2-THIOURIDYLATE -METHYLTRANSFERASE"/>
    <property type="match status" value="1"/>
</dbReference>
<evidence type="ECO:0000259" key="10">
    <source>
        <dbReference type="Pfam" id="PF20258"/>
    </source>
</evidence>
<gene>
    <name evidence="9 12" type="primary">mnmA</name>
    <name evidence="12" type="ORF">FYJ63_02960</name>
</gene>
<evidence type="ECO:0000256" key="3">
    <source>
        <dbReference type="ARBA" id="ARBA00022694"/>
    </source>
</evidence>
<dbReference type="InterPro" id="IPR046885">
    <property type="entry name" value="MnmA-like_C"/>
</dbReference>
<dbReference type="CDD" id="cd01998">
    <property type="entry name" value="MnmA_TRMU-like"/>
    <property type="match status" value="1"/>
</dbReference>
<dbReference type="SUPFAM" id="SSF52402">
    <property type="entry name" value="Adenine nucleotide alpha hydrolases-like"/>
    <property type="match status" value="1"/>
</dbReference>
<comment type="function">
    <text evidence="9">Catalyzes the 2-thiolation of uridine at the wobble position (U34) of tRNA, leading to the formation of s(2)U34.</text>
</comment>
<dbReference type="Gene3D" id="2.40.30.10">
    <property type="entry name" value="Translation factors"/>
    <property type="match status" value="1"/>
</dbReference>
<feature type="binding site" evidence="9">
    <location>
        <position position="121"/>
    </location>
    <ligand>
        <name>ATP</name>
        <dbReference type="ChEBI" id="CHEBI:30616"/>
    </ligand>
</feature>
<keyword evidence="6 9" id="KW-0694">RNA-binding</keyword>
<comment type="catalytic activity">
    <reaction evidence="8 9">
        <text>S-sulfanyl-L-cysteinyl-[protein] + uridine(34) in tRNA + AH2 + ATP = 2-thiouridine(34) in tRNA + L-cysteinyl-[protein] + A + AMP + diphosphate + H(+)</text>
        <dbReference type="Rhea" id="RHEA:47032"/>
        <dbReference type="Rhea" id="RHEA-COMP:10131"/>
        <dbReference type="Rhea" id="RHEA-COMP:11726"/>
        <dbReference type="Rhea" id="RHEA-COMP:11727"/>
        <dbReference type="Rhea" id="RHEA-COMP:11728"/>
        <dbReference type="ChEBI" id="CHEBI:13193"/>
        <dbReference type="ChEBI" id="CHEBI:15378"/>
        <dbReference type="ChEBI" id="CHEBI:17499"/>
        <dbReference type="ChEBI" id="CHEBI:29950"/>
        <dbReference type="ChEBI" id="CHEBI:30616"/>
        <dbReference type="ChEBI" id="CHEBI:33019"/>
        <dbReference type="ChEBI" id="CHEBI:61963"/>
        <dbReference type="ChEBI" id="CHEBI:65315"/>
        <dbReference type="ChEBI" id="CHEBI:87170"/>
        <dbReference type="ChEBI" id="CHEBI:456215"/>
        <dbReference type="EC" id="2.8.1.13"/>
    </reaction>
</comment>
<evidence type="ECO:0000256" key="8">
    <source>
        <dbReference type="ARBA" id="ARBA00051542"/>
    </source>
</evidence>
<dbReference type="Pfam" id="PF20259">
    <property type="entry name" value="tRNA_Me_trans_M"/>
    <property type="match status" value="1"/>
</dbReference>
<keyword evidence="9" id="KW-0963">Cytoplasm</keyword>
<dbReference type="AlphaFoldDB" id="A0A7K0K144"/>
<dbReference type="Gene3D" id="2.30.30.280">
    <property type="entry name" value="Adenine nucleotide alpha hydrolases-like domains"/>
    <property type="match status" value="1"/>
</dbReference>
<keyword evidence="7" id="KW-1015">Disulfide bond</keyword>
<dbReference type="InterPro" id="IPR004506">
    <property type="entry name" value="MnmA-like"/>
</dbReference>
<feature type="active site" description="Nucleophile" evidence="9">
    <location>
        <position position="97"/>
    </location>
</feature>
<dbReference type="GO" id="GO:0103016">
    <property type="term" value="F:tRNA-uridine 2-sulfurtransferase activity"/>
    <property type="evidence" value="ECO:0007669"/>
    <property type="project" value="UniProtKB-EC"/>
</dbReference>
<keyword evidence="1 9" id="KW-0820">tRNA-binding</keyword>
<keyword evidence="5 9" id="KW-0067">ATP-binding</keyword>
<dbReference type="RefSeq" id="WP_338106800.1">
    <property type="nucleotide sequence ID" value="NZ_VUMY01000004.1"/>
</dbReference>
<evidence type="ECO:0000256" key="9">
    <source>
        <dbReference type="HAMAP-Rule" id="MF_00144"/>
    </source>
</evidence>
<comment type="similarity">
    <text evidence="9">Belongs to the MnmA/TRMU family.</text>
</comment>
<feature type="domain" description="tRNA-specific 2-thiouridylase MnmA-like central" evidence="11">
    <location>
        <begin position="204"/>
        <end position="269"/>
    </location>
</feature>
<comment type="subcellular location">
    <subcellularLocation>
        <location evidence="9">Cytoplasm</location>
    </subcellularLocation>
</comment>
<keyword evidence="2 9" id="KW-0808">Transferase</keyword>
<keyword evidence="3 9" id="KW-0819">tRNA processing</keyword>
<evidence type="ECO:0000256" key="5">
    <source>
        <dbReference type="ARBA" id="ARBA00022840"/>
    </source>
</evidence>
<dbReference type="Gene3D" id="3.40.50.620">
    <property type="entry name" value="HUPs"/>
    <property type="match status" value="1"/>
</dbReference>
<dbReference type="GO" id="GO:0000049">
    <property type="term" value="F:tRNA binding"/>
    <property type="evidence" value="ECO:0007669"/>
    <property type="project" value="UniProtKB-KW"/>
</dbReference>
<evidence type="ECO:0000313" key="13">
    <source>
        <dbReference type="Proteomes" id="UP000442535"/>
    </source>
</evidence>
<organism evidence="12 13">
    <name type="scientific">Mobiluncus porci</name>
    <dbReference type="NCBI Taxonomy" id="2652278"/>
    <lineage>
        <taxon>Bacteria</taxon>
        <taxon>Bacillati</taxon>
        <taxon>Actinomycetota</taxon>
        <taxon>Actinomycetes</taxon>
        <taxon>Actinomycetales</taxon>
        <taxon>Actinomycetaceae</taxon>
        <taxon>Mobiluncus</taxon>
    </lineage>
</organism>
<comment type="caution">
    <text evidence="12">The sequence shown here is derived from an EMBL/GenBank/DDBJ whole genome shotgun (WGS) entry which is preliminary data.</text>
</comment>
<comment type="caution">
    <text evidence="9">Lacks conserved residue(s) required for the propagation of feature annotation.</text>
</comment>
<accession>A0A7K0K144</accession>
<dbReference type="GO" id="GO:0002143">
    <property type="term" value="P:tRNA wobble position uridine thiolation"/>
    <property type="evidence" value="ECO:0007669"/>
    <property type="project" value="TreeGrafter"/>
</dbReference>
<dbReference type="GO" id="GO:0005737">
    <property type="term" value="C:cytoplasm"/>
    <property type="evidence" value="ECO:0007669"/>
    <property type="project" value="UniProtKB-SubCell"/>
</dbReference>
<feature type="binding site" evidence="9">
    <location>
        <position position="34"/>
    </location>
    <ligand>
        <name>ATP</name>
        <dbReference type="ChEBI" id="CHEBI:30616"/>
    </ligand>
</feature>
<feature type="region of interest" description="Interaction with tRNA" evidence="9">
    <location>
        <begin position="144"/>
        <end position="146"/>
    </location>
</feature>
<keyword evidence="4 9" id="KW-0547">Nucleotide-binding</keyword>
<feature type="site" description="Interaction with tRNA" evidence="9">
    <location>
        <position position="122"/>
    </location>
</feature>
<keyword evidence="13" id="KW-1185">Reference proteome</keyword>
<dbReference type="HAMAP" id="MF_00144">
    <property type="entry name" value="tRNA_thiouridyl_MnmA"/>
    <property type="match status" value="1"/>
</dbReference>
<evidence type="ECO:0000256" key="4">
    <source>
        <dbReference type="ARBA" id="ARBA00022741"/>
    </source>
</evidence>
<dbReference type="EC" id="2.8.1.13" evidence="9"/>
<dbReference type="Proteomes" id="UP000442535">
    <property type="component" value="Unassembled WGS sequence"/>
</dbReference>
<evidence type="ECO:0000256" key="1">
    <source>
        <dbReference type="ARBA" id="ARBA00022555"/>
    </source>
</evidence>
<dbReference type="NCBIfam" id="NF001138">
    <property type="entry name" value="PRK00143.1"/>
    <property type="match status" value="1"/>
</dbReference>
<feature type="active site" description="Cysteine persulfide intermediate" evidence="9">
    <location>
        <position position="195"/>
    </location>
</feature>